<reference evidence="4 5" key="1">
    <citation type="submission" date="2020-04" db="EMBL/GenBank/DDBJ databases">
        <authorList>
            <person name="Zheng R.K."/>
            <person name="Sun C.M."/>
        </authorList>
    </citation>
    <scope>NUCLEOTIDE SEQUENCE [LARGE SCALE GENOMIC DNA]</scope>
    <source>
        <strain evidence="5">zrk29</strain>
    </source>
</reference>
<dbReference type="PANTHER" id="PTHR33607">
    <property type="entry name" value="ENDONUCLEASE-1"/>
    <property type="match status" value="1"/>
</dbReference>
<evidence type="ECO:0000313" key="5">
    <source>
        <dbReference type="Proteomes" id="UP000512167"/>
    </source>
</evidence>
<accession>A0A7L6N3Y2</accession>
<evidence type="ECO:0000256" key="2">
    <source>
        <dbReference type="ARBA" id="ARBA00022801"/>
    </source>
</evidence>
<evidence type="ECO:0000313" key="4">
    <source>
        <dbReference type="EMBL" id="QLY40883.1"/>
    </source>
</evidence>
<organism evidence="4 5">
    <name type="scientific">Hujiaoplasma nucleasis</name>
    <dbReference type="NCBI Taxonomy" id="2725268"/>
    <lineage>
        <taxon>Bacteria</taxon>
        <taxon>Bacillati</taxon>
        <taxon>Mycoplasmatota</taxon>
        <taxon>Mollicutes</taxon>
        <taxon>Candidatus Izemoplasmatales</taxon>
        <taxon>Hujiaoplasmataceae</taxon>
        <taxon>Hujiaoplasma</taxon>
    </lineage>
</organism>
<dbReference type="Proteomes" id="UP000512167">
    <property type="component" value="Chromosome"/>
</dbReference>
<evidence type="ECO:0000256" key="3">
    <source>
        <dbReference type="SAM" id="Phobius"/>
    </source>
</evidence>
<dbReference type="AlphaFoldDB" id="A0A7L6N3Y2"/>
<dbReference type="PANTHER" id="PTHR33607:SF2">
    <property type="entry name" value="ENDONUCLEASE-1"/>
    <property type="match status" value="1"/>
</dbReference>
<dbReference type="RefSeq" id="WP_312031736.1">
    <property type="nucleotide sequence ID" value="NZ_CP051151.1"/>
</dbReference>
<dbReference type="EMBL" id="CP051151">
    <property type="protein sequence ID" value="QLY40883.1"/>
    <property type="molecule type" value="Genomic_DNA"/>
</dbReference>
<keyword evidence="3" id="KW-0472">Membrane</keyword>
<name>A0A7L6N3Y2_9MOLU</name>
<sequence>MKKKLTMIISIIVFIIAAFIYLDSSFELGLVDKIERQFDTQAPEIKTDNLRAKYLLNENFNLDVECIDNLDDACEVIIIGDFSTQEEGNFQVELIATDNKGNSSSFIYEYAVVKNADGSMYIPLGYYDGIDNLEGEALKEFLNEITKNHRVYPYTDDQTDVWDILRAADQDPNNENNVIGFYTGLSIPKDCQDTNNPPSFCQIDAYGESKIVEWNREHIWSKSRGFPTETYDAYTDAHHLVAAERVMNSIKNNRFFEDCHDGDDIDIEDRGYDNYTCNVWDFEPRDEIKGDVARMIFYMVIRYEDETLDLEIVNDPMSLLDDRNDDDPIYGDIDDLLRWHIEDPVSEKEILRNELIFSYQGNRNPFIDLPSLVELIWGSHDKYQE</sequence>
<evidence type="ECO:0000256" key="1">
    <source>
        <dbReference type="ARBA" id="ARBA00022722"/>
    </source>
</evidence>
<feature type="transmembrane region" description="Helical" evidence="3">
    <location>
        <begin position="5"/>
        <end position="22"/>
    </location>
</feature>
<proteinExistence type="predicted"/>
<dbReference type="GO" id="GO:0016787">
    <property type="term" value="F:hydrolase activity"/>
    <property type="evidence" value="ECO:0007669"/>
    <property type="project" value="UniProtKB-KW"/>
</dbReference>
<dbReference type="InterPro" id="IPR044925">
    <property type="entry name" value="His-Me_finger_sf"/>
</dbReference>
<gene>
    <name evidence="4" type="ORF">HF295_08450</name>
</gene>
<dbReference type="GO" id="GO:0004518">
    <property type="term" value="F:nuclease activity"/>
    <property type="evidence" value="ECO:0007669"/>
    <property type="project" value="UniProtKB-KW"/>
</dbReference>
<protein>
    <recommendedName>
        <fullName evidence="6">Endonuclease I</fullName>
    </recommendedName>
</protein>
<dbReference type="InterPro" id="IPR007346">
    <property type="entry name" value="Endonuclease-I"/>
</dbReference>
<dbReference type="Pfam" id="PF04231">
    <property type="entry name" value="Endonuclease_1"/>
    <property type="match status" value="1"/>
</dbReference>
<dbReference type="SUPFAM" id="SSF54060">
    <property type="entry name" value="His-Me finger endonucleases"/>
    <property type="match status" value="1"/>
</dbReference>
<keyword evidence="3" id="KW-0812">Transmembrane</keyword>
<keyword evidence="1" id="KW-0540">Nuclease</keyword>
<dbReference type="KEGG" id="tbk:HF295_08450"/>
<evidence type="ECO:0008006" key="6">
    <source>
        <dbReference type="Google" id="ProtNLM"/>
    </source>
</evidence>
<keyword evidence="2" id="KW-0378">Hydrolase</keyword>
<keyword evidence="3" id="KW-1133">Transmembrane helix</keyword>
<keyword evidence="5" id="KW-1185">Reference proteome</keyword>